<dbReference type="EnsemblPlants" id="Pp3c24_14851V3.1">
    <property type="protein sequence ID" value="PAC:32910249.CDS.1"/>
    <property type="gene ID" value="Pp3c24_14851"/>
</dbReference>
<proteinExistence type="predicted"/>
<reference evidence="2" key="3">
    <citation type="submission" date="2020-12" db="UniProtKB">
        <authorList>
            <consortium name="EnsemblPlants"/>
        </authorList>
    </citation>
    <scope>IDENTIFICATION</scope>
</reference>
<dbReference type="EMBL" id="ABEU02000024">
    <property type="protein sequence ID" value="PNR28495.1"/>
    <property type="molecule type" value="Genomic_DNA"/>
</dbReference>
<evidence type="ECO:0000313" key="2">
    <source>
        <dbReference type="EnsemblPlants" id="PAC:32910249.CDS.1"/>
    </source>
</evidence>
<organism evidence="1">
    <name type="scientific">Physcomitrium patens</name>
    <name type="common">Spreading-leaved earth moss</name>
    <name type="synonym">Physcomitrella patens</name>
    <dbReference type="NCBI Taxonomy" id="3218"/>
    <lineage>
        <taxon>Eukaryota</taxon>
        <taxon>Viridiplantae</taxon>
        <taxon>Streptophyta</taxon>
        <taxon>Embryophyta</taxon>
        <taxon>Bryophyta</taxon>
        <taxon>Bryophytina</taxon>
        <taxon>Bryopsida</taxon>
        <taxon>Funariidae</taxon>
        <taxon>Funariales</taxon>
        <taxon>Funariaceae</taxon>
        <taxon>Physcomitrium</taxon>
    </lineage>
</organism>
<protein>
    <submittedName>
        <fullName evidence="1 2">Uncharacterized protein</fullName>
    </submittedName>
</protein>
<evidence type="ECO:0000313" key="3">
    <source>
        <dbReference type="Proteomes" id="UP000006727"/>
    </source>
</evidence>
<dbReference type="InParanoid" id="A0A2K1IGU0"/>
<reference evidence="1 3" key="1">
    <citation type="journal article" date="2008" name="Science">
        <title>The Physcomitrella genome reveals evolutionary insights into the conquest of land by plants.</title>
        <authorList>
            <person name="Rensing S."/>
            <person name="Lang D."/>
            <person name="Zimmer A."/>
            <person name="Terry A."/>
            <person name="Salamov A."/>
            <person name="Shapiro H."/>
            <person name="Nishiyama T."/>
            <person name="Perroud P.-F."/>
            <person name="Lindquist E."/>
            <person name="Kamisugi Y."/>
            <person name="Tanahashi T."/>
            <person name="Sakakibara K."/>
            <person name="Fujita T."/>
            <person name="Oishi K."/>
            <person name="Shin-I T."/>
            <person name="Kuroki Y."/>
            <person name="Toyoda A."/>
            <person name="Suzuki Y."/>
            <person name="Hashimoto A."/>
            <person name="Yamaguchi K."/>
            <person name="Sugano A."/>
            <person name="Kohara Y."/>
            <person name="Fujiyama A."/>
            <person name="Anterola A."/>
            <person name="Aoki S."/>
            <person name="Ashton N."/>
            <person name="Barbazuk W.B."/>
            <person name="Barker E."/>
            <person name="Bennetzen J."/>
            <person name="Bezanilla M."/>
            <person name="Blankenship R."/>
            <person name="Cho S.H."/>
            <person name="Dutcher S."/>
            <person name="Estelle M."/>
            <person name="Fawcett J.A."/>
            <person name="Gundlach H."/>
            <person name="Hanada K."/>
            <person name="Heyl A."/>
            <person name="Hicks K.A."/>
            <person name="Hugh J."/>
            <person name="Lohr M."/>
            <person name="Mayer K."/>
            <person name="Melkozernov A."/>
            <person name="Murata T."/>
            <person name="Nelson D."/>
            <person name="Pils B."/>
            <person name="Prigge M."/>
            <person name="Reiss B."/>
            <person name="Renner T."/>
            <person name="Rombauts S."/>
            <person name="Rushton P."/>
            <person name="Sanderfoot A."/>
            <person name="Schween G."/>
            <person name="Shiu S.-H."/>
            <person name="Stueber K."/>
            <person name="Theodoulou F.L."/>
            <person name="Tu H."/>
            <person name="Van de Peer Y."/>
            <person name="Verrier P.J."/>
            <person name="Waters E."/>
            <person name="Wood A."/>
            <person name="Yang L."/>
            <person name="Cove D."/>
            <person name="Cuming A."/>
            <person name="Hasebe M."/>
            <person name="Lucas S."/>
            <person name="Mishler D.B."/>
            <person name="Reski R."/>
            <person name="Grigoriev I."/>
            <person name="Quatrano R.S."/>
            <person name="Boore J.L."/>
        </authorList>
    </citation>
    <scope>NUCLEOTIDE SEQUENCE [LARGE SCALE GENOMIC DNA]</scope>
    <source>
        <strain evidence="2 3">cv. Gransden 2004</strain>
    </source>
</reference>
<accession>A0A2K1IGU0</accession>
<reference evidence="1 3" key="2">
    <citation type="journal article" date="2018" name="Plant J.">
        <title>The Physcomitrella patens chromosome-scale assembly reveals moss genome structure and evolution.</title>
        <authorList>
            <person name="Lang D."/>
            <person name="Ullrich K.K."/>
            <person name="Murat F."/>
            <person name="Fuchs J."/>
            <person name="Jenkins J."/>
            <person name="Haas F.B."/>
            <person name="Piednoel M."/>
            <person name="Gundlach H."/>
            <person name="Van Bel M."/>
            <person name="Meyberg R."/>
            <person name="Vives C."/>
            <person name="Morata J."/>
            <person name="Symeonidi A."/>
            <person name="Hiss M."/>
            <person name="Muchero W."/>
            <person name="Kamisugi Y."/>
            <person name="Saleh O."/>
            <person name="Blanc G."/>
            <person name="Decker E.L."/>
            <person name="van Gessel N."/>
            <person name="Grimwood J."/>
            <person name="Hayes R.D."/>
            <person name="Graham S.W."/>
            <person name="Gunter L.E."/>
            <person name="McDaniel S.F."/>
            <person name="Hoernstein S.N.W."/>
            <person name="Larsson A."/>
            <person name="Li F.W."/>
            <person name="Perroud P.F."/>
            <person name="Phillips J."/>
            <person name="Ranjan P."/>
            <person name="Rokshar D.S."/>
            <person name="Rothfels C.J."/>
            <person name="Schneider L."/>
            <person name="Shu S."/>
            <person name="Stevenson D.W."/>
            <person name="Thummler F."/>
            <person name="Tillich M."/>
            <person name="Villarreal Aguilar J.C."/>
            <person name="Widiez T."/>
            <person name="Wong G.K."/>
            <person name="Wymore A."/>
            <person name="Zhang Y."/>
            <person name="Zimmer A.D."/>
            <person name="Quatrano R.S."/>
            <person name="Mayer K.F.X."/>
            <person name="Goodstein D."/>
            <person name="Casacuberta J.M."/>
            <person name="Vandepoele K."/>
            <person name="Reski R."/>
            <person name="Cuming A.C."/>
            <person name="Tuskan G.A."/>
            <person name="Maumus F."/>
            <person name="Salse J."/>
            <person name="Schmutz J."/>
            <person name="Rensing S.A."/>
        </authorList>
    </citation>
    <scope>NUCLEOTIDE SEQUENCE [LARGE SCALE GENOMIC DNA]</scope>
    <source>
        <strain evidence="2 3">cv. Gransden 2004</strain>
    </source>
</reference>
<dbReference type="Proteomes" id="UP000006727">
    <property type="component" value="Chromosome 24"/>
</dbReference>
<gene>
    <name evidence="1" type="ORF">PHYPA_029087</name>
</gene>
<dbReference type="AlphaFoldDB" id="A0A2K1IGU0"/>
<dbReference type="PaxDb" id="3218-PP1S178_12V6.1"/>
<evidence type="ECO:0000313" key="1">
    <source>
        <dbReference type="EMBL" id="PNR28495.1"/>
    </source>
</evidence>
<sequence>MFEFGKQVTEQRRKLVGAGILQPCVDRIESSDASTSLAKEDNPPKPVKWGWSRILPDNDMFAMHQGSSAFSSLNVTSVFSTDEPFFRIT</sequence>
<name>A0A2K1IGU0_PHYPA</name>
<keyword evidence="3" id="KW-1185">Reference proteome</keyword>
<dbReference type="Gramene" id="Pp3c24_14851V3.1">
    <property type="protein sequence ID" value="PAC:32910249.CDS.1"/>
    <property type="gene ID" value="Pp3c24_14851"/>
</dbReference>